<evidence type="ECO:0000259" key="4">
    <source>
        <dbReference type="Pfam" id="PF01106"/>
    </source>
</evidence>
<dbReference type="Gene3D" id="3.30.300.130">
    <property type="entry name" value="Fe-S cluster assembly (FSCA)"/>
    <property type="match status" value="1"/>
</dbReference>
<evidence type="ECO:0000313" key="6">
    <source>
        <dbReference type="Proteomes" id="UP000053562"/>
    </source>
</evidence>
<dbReference type="Pfam" id="PF01106">
    <property type="entry name" value="NifU"/>
    <property type="match status" value="1"/>
</dbReference>
<dbReference type="GO" id="GO:0051536">
    <property type="term" value="F:iron-sulfur cluster binding"/>
    <property type="evidence" value="ECO:0007669"/>
    <property type="project" value="InterPro"/>
</dbReference>
<reference evidence="5 6" key="1">
    <citation type="submission" date="2011-08" db="EMBL/GenBank/DDBJ databases">
        <title>The Genome Sequence of Plasmodium vivax India VII.</title>
        <authorList>
            <consortium name="The Broad Institute Genome Sequencing Platform"/>
            <consortium name="The Broad Institute Genome Sequencing Center for Infectious Disease"/>
            <person name="Neafsey D."/>
            <person name="Carlton J."/>
            <person name="Barnwell J."/>
            <person name="Collins W."/>
            <person name="Escalante A."/>
            <person name="Mullikin J."/>
            <person name="Saul A."/>
            <person name="Guigo R."/>
            <person name="Camara F."/>
            <person name="Young S.K."/>
            <person name="Zeng Q."/>
            <person name="Gargeya S."/>
            <person name="Fitzgerald M."/>
            <person name="Haas B."/>
            <person name="Abouelleil A."/>
            <person name="Alvarado L."/>
            <person name="Arachchi H.M."/>
            <person name="Berlin A."/>
            <person name="Brown A."/>
            <person name="Chapman S.B."/>
            <person name="Chen Z."/>
            <person name="Dunbar C."/>
            <person name="Freedman E."/>
            <person name="Gearin G."/>
            <person name="Gellesch M."/>
            <person name="Goldberg J."/>
            <person name="Griggs A."/>
            <person name="Gujja S."/>
            <person name="Heiman D."/>
            <person name="Howarth C."/>
            <person name="Larson L."/>
            <person name="Lui A."/>
            <person name="MacDonald P.J.P."/>
            <person name="Montmayeur A."/>
            <person name="Murphy C."/>
            <person name="Neiman D."/>
            <person name="Pearson M."/>
            <person name="Priest M."/>
            <person name="Roberts A."/>
            <person name="Saif S."/>
            <person name="Shea T."/>
            <person name="Shenoy N."/>
            <person name="Sisk P."/>
            <person name="Stolte C."/>
            <person name="Sykes S."/>
            <person name="Wortman J."/>
            <person name="Nusbaum C."/>
            <person name="Birren B."/>
        </authorList>
    </citation>
    <scope>NUCLEOTIDE SEQUENCE [LARGE SCALE GENOMIC DNA]</scope>
    <source>
        <strain evidence="5 6">India VII</strain>
    </source>
</reference>
<dbReference type="AlphaFoldDB" id="A0A0J9SGH1"/>
<feature type="signal peptide" evidence="3">
    <location>
        <begin position="1"/>
        <end position="21"/>
    </location>
</feature>
<dbReference type="GO" id="GO:0005506">
    <property type="term" value="F:iron ion binding"/>
    <property type="evidence" value="ECO:0007669"/>
    <property type="project" value="InterPro"/>
</dbReference>
<dbReference type="GO" id="GO:0005739">
    <property type="term" value="C:mitochondrion"/>
    <property type="evidence" value="ECO:0007669"/>
    <property type="project" value="TreeGrafter"/>
</dbReference>
<dbReference type="PANTHER" id="PTHR11178">
    <property type="entry name" value="IRON-SULFUR CLUSTER SCAFFOLD PROTEIN NFU-RELATED"/>
    <property type="match status" value="1"/>
</dbReference>
<evidence type="ECO:0000256" key="2">
    <source>
        <dbReference type="SAM" id="MobiDB-lite"/>
    </source>
</evidence>
<gene>
    <name evidence="5" type="ORF">PVIIG_02524</name>
</gene>
<name>A0A0J9SGH1_PLAVI</name>
<comment type="similarity">
    <text evidence="1">Belongs to the NifU family.</text>
</comment>
<feature type="chain" id="PRO_5005322354" description="NIF system FeS cluster assembly NifU C-terminal domain-containing protein" evidence="3">
    <location>
        <begin position="22"/>
        <end position="265"/>
    </location>
</feature>
<evidence type="ECO:0000256" key="1">
    <source>
        <dbReference type="ARBA" id="ARBA00006420"/>
    </source>
</evidence>
<accession>A0A0J9SGH1</accession>
<dbReference type="OrthoDB" id="565552at2759"/>
<dbReference type="EMBL" id="KQ234252">
    <property type="protein sequence ID" value="KMZ81042.1"/>
    <property type="molecule type" value="Genomic_DNA"/>
</dbReference>
<evidence type="ECO:0000256" key="3">
    <source>
        <dbReference type="SAM" id="SignalP"/>
    </source>
</evidence>
<feature type="domain" description="NIF system FeS cluster assembly NifU C-terminal" evidence="4">
    <location>
        <begin position="85"/>
        <end position="147"/>
    </location>
</feature>
<dbReference type="Proteomes" id="UP000053562">
    <property type="component" value="Unassembled WGS sequence"/>
</dbReference>
<dbReference type="GO" id="GO:0016226">
    <property type="term" value="P:iron-sulfur cluster assembly"/>
    <property type="evidence" value="ECO:0007669"/>
    <property type="project" value="InterPro"/>
</dbReference>
<dbReference type="InterPro" id="IPR034904">
    <property type="entry name" value="FSCA_dom_sf"/>
</dbReference>
<proteinExistence type="inferred from homology"/>
<evidence type="ECO:0000313" key="5">
    <source>
        <dbReference type="EMBL" id="KMZ81042.1"/>
    </source>
</evidence>
<feature type="region of interest" description="Disordered" evidence="2">
    <location>
        <begin position="212"/>
        <end position="237"/>
    </location>
</feature>
<dbReference type="FunFam" id="3.30.300.130:FF:000013">
    <property type="entry name" value="NifU-like scaffold protein, putative"/>
    <property type="match status" value="1"/>
</dbReference>
<dbReference type="PANTHER" id="PTHR11178:SF25">
    <property type="entry name" value="NIFU-LIKE PROTEIN 3, CHLOROPLASTIC"/>
    <property type="match status" value="1"/>
</dbReference>
<dbReference type="SUPFAM" id="SSF117916">
    <property type="entry name" value="Fe-S cluster assembly (FSCA) domain-like"/>
    <property type="match status" value="1"/>
</dbReference>
<sequence length="265" mass="29730">MLAGSFTLLLSLFLCAKNAGSLKHPQAALLFVHNSSDLFQNDTLGVLRNKTKIQNKKKISRFKIQSSEERHTDGGLHYDLTPENVEKVLNLIRPKLQIDNGDVELVDIKNNDLYIKLLGNCVTCSSNSVTVSQVIKKTLKMYIRNEKNEEPNVIITNFDEINEENIHSCLSDLKPYFDFLKVKVVITDLMKNKENINNSVSLVFKKADLEGGSDADGEADVEAGRSADPYADPDAEPVKIPFSVKSEITERLKQKFPTLTVNFEN</sequence>
<keyword evidence="3" id="KW-0732">Signal</keyword>
<dbReference type="InterPro" id="IPR001075">
    <property type="entry name" value="NIF_FeS_clus_asmbl_NifU_C"/>
</dbReference>
<organism evidence="5 6">
    <name type="scientific">Plasmodium vivax India VII</name>
    <dbReference type="NCBI Taxonomy" id="1077284"/>
    <lineage>
        <taxon>Eukaryota</taxon>
        <taxon>Sar</taxon>
        <taxon>Alveolata</taxon>
        <taxon>Apicomplexa</taxon>
        <taxon>Aconoidasida</taxon>
        <taxon>Haemosporida</taxon>
        <taxon>Plasmodiidae</taxon>
        <taxon>Plasmodium</taxon>
        <taxon>Plasmodium (Plasmodium)</taxon>
    </lineage>
</organism>
<protein>
    <recommendedName>
        <fullName evidence="4">NIF system FeS cluster assembly NifU C-terminal domain-containing protein</fullName>
    </recommendedName>
</protein>
<feature type="compositionally biased region" description="Acidic residues" evidence="2">
    <location>
        <begin position="212"/>
        <end position="221"/>
    </location>
</feature>